<organism evidence="10 11">
    <name type="scientific">Kluyveromyces lactis (strain ATCC 8585 / CBS 2359 / DSM 70799 / NBRC 1267 / NRRL Y-1140 / WM37)</name>
    <name type="common">Yeast</name>
    <name type="synonym">Candida sphaerica</name>
    <dbReference type="NCBI Taxonomy" id="284590"/>
    <lineage>
        <taxon>Eukaryota</taxon>
        <taxon>Fungi</taxon>
        <taxon>Dikarya</taxon>
        <taxon>Ascomycota</taxon>
        <taxon>Saccharomycotina</taxon>
        <taxon>Saccharomycetes</taxon>
        <taxon>Saccharomycetales</taxon>
        <taxon>Saccharomycetaceae</taxon>
        <taxon>Kluyveromyces</taxon>
    </lineage>
</organism>
<proteinExistence type="inferred from homology"/>
<name>Q6CTR4_KLULA</name>
<dbReference type="GO" id="GO:0008270">
    <property type="term" value="F:zinc ion binding"/>
    <property type="evidence" value="ECO:0007669"/>
    <property type="project" value="UniProtKB-UniRule"/>
</dbReference>
<dbReference type="SUPFAM" id="SSF144232">
    <property type="entry name" value="HIT/MYND zinc finger-like"/>
    <property type="match status" value="1"/>
</dbReference>
<comment type="function">
    <text evidence="5">Required for box C/D snoRNAs accumulation involved in snoRNA processing, snoRNA transport to the nucleolus and ribosome biogenesis.</text>
</comment>
<evidence type="ECO:0000256" key="7">
    <source>
        <dbReference type="PROSITE-ProRule" id="PRU00453"/>
    </source>
</evidence>
<dbReference type="CDD" id="cd23023">
    <property type="entry name" value="zf-HIT_BCD1"/>
    <property type="match status" value="1"/>
</dbReference>
<dbReference type="FunCoup" id="Q6CTR4">
    <property type="interactions" value="135"/>
</dbReference>
<evidence type="ECO:0000256" key="8">
    <source>
        <dbReference type="SAM" id="MobiDB-lite"/>
    </source>
</evidence>
<dbReference type="PANTHER" id="PTHR13483">
    <property type="entry name" value="BOX C_D SNORNA PROTEIN 1-RELATED"/>
    <property type="match status" value="1"/>
</dbReference>
<keyword evidence="2" id="KW-0479">Metal-binding</keyword>
<dbReference type="AlphaFoldDB" id="Q6CTR4"/>
<dbReference type="Pfam" id="PF25790">
    <property type="entry name" value="BCD1"/>
    <property type="match status" value="1"/>
</dbReference>
<evidence type="ECO:0000256" key="4">
    <source>
        <dbReference type="ARBA" id="ARBA00022833"/>
    </source>
</evidence>
<evidence type="ECO:0000256" key="1">
    <source>
        <dbReference type="ARBA" id="ARBA00022553"/>
    </source>
</evidence>
<dbReference type="OMA" id="QRDFNFL"/>
<evidence type="ECO:0000256" key="6">
    <source>
        <dbReference type="ARBA" id="ARBA00049654"/>
    </source>
</evidence>
<dbReference type="InParanoid" id="Q6CTR4"/>
<accession>Q6CTR4</accession>
<dbReference type="PROSITE" id="PS51083">
    <property type="entry name" value="ZF_HIT"/>
    <property type="match status" value="1"/>
</dbReference>
<dbReference type="InterPro" id="IPR057721">
    <property type="entry name" value="BCD1_alpha/beta"/>
</dbReference>
<dbReference type="GO" id="GO:0070761">
    <property type="term" value="C:pre-snoRNP complex"/>
    <property type="evidence" value="ECO:0007669"/>
    <property type="project" value="TreeGrafter"/>
</dbReference>
<evidence type="ECO:0000313" key="10">
    <source>
        <dbReference type="EMBL" id="CAH01526.1"/>
    </source>
</evidence>
<evidence type="ECO:0000256" key="3">
    <source>
        <dbReference type="ARBA" id="ARBA00022771"/>
    </source>
</evidence>
<dbReference type="Proteomes" id="UP000000598">
    <property type="component" value="Chromosome C"/>
</dbReference>
<dbReference type="eggNOG" id="KOG2858">
    <property type="taxonomic scope" value="Eukaryota"/>
</dbReference>
<dbReference type="STRING" id="284590.Q6CTR4"/>
<keyword evidence="1" id="KW-0597">Phosphoprotein</keyword>
<dbReference type="GO" id="GO:0000463">
    <property type="term" value="P:maturation of LSU-rRNA from tricistronic rRNA transcript (SSU-rRNA, 5.8S rRNA, LSU-rRNA)"/>
    <property type="evidence" value="ECO:0007669"/>
    <property type="project" value="TreeGrafter"/>
</dbReference>
<gene>
    <name evidence="10" type="ORF">KLLA0_C10681g</name>
</gene>
<evidence type="ECO:0000259" key="9">
    <source>
        <dbReference type="PROSITE" id="PS51083"/>
    </source>
</evidence>
<dbReference type="HOGENOM" id="CLU_025524_3_0_1"/>
<feature type="compositionally biased region" description="Low complexity" evidence="8">
    <location>
        <begin position="366"/>
        <end position="380"/>
    </location>
</feature>
<dbReference type="GO" id="GO:0048254">
    <property type="term" value="P:snoRNA localization"/>
    <property type="evidence" value="ECO:0007669"/>
    <property type="project" value="TreeGrafter"/>
</dbReference>
<protein>
    <submittedName>
        <fullName evidence="10">KLLA0C10681p</fullName>
    </submittedName>
</protein>
<dbReference type="GO" id="GO:0005634">
    <property type="term" value="C:nucleus"/>
    <property type="evidence" value="ECO:0007669"/>
    <property type="project" value="TreeGrafter"/>
</dbReference>
<dbReference type="PaxDb" id="284590-Q6CTR4"/>
<comment type="similarity">
    <text evidence="6">Belongs to the BCD1 family.</text>
</comment>
<feature type="compositionally biased region" description="Acidic residues" evidence="8">
    <location>
        <begin position="381"/>
        <end position="391"/>
    </location>
</feature>
<dbReference type="Pfam" id="PF04438">
    <property type="entry name" value="zf-HIT"/>
    <property type="match status" value="1"/>
</dbReference>
<keyword evidence="4" id="KW-0862">Zinc</keyword>
<dbReference type="Gene3D" id="3.30.60.190">
    <property type="match status" value="1"/>
</dbReference>
<evidence type="ECO:0000313" key="11">
    <source>
        <dbReference type="Proteomes" id="UP000000598"/>
    </source>
</evidence>
<reference evidence="10 11" key="1">
    <citation type="journal article" date="2004" name="Nature">
        <title>Genome evolution in yeasts.</title>
        <authorList>
            <consortium name="Genolevures"/>
            <person name="Dujon B."/>
            <person name="Sherman D."/>
            <person name="Fischer G."/>
            <person name="Durrens P."/>
            <person name="Casaregola S."/>
            <person name="Lafontaine I."/>
            <person name="de Montigny J."/>
            <person name="Marck C."/>
            <person name="Neuveglise C."/>
            <person name="Talla E."/>
            <person name="Goffard N."/>
            <person name="Frangeul L."/>
            <person name="Aigle M."/>
            <person name="Anthouard V."/>
            <person name="Babour A."/>
            <person name="Barbe V."/>
            <person name="Barnay S."/>
            <person name="Blanchin S."/>
            <person name="Beckerich J.M."/>
            <person name="Beyne E."/>
            <person name="Bleykasten C."/>
            <person name="Boisrame A."/>
            <person name="Boyer J."/>
            <person name="Cattolico L."/>
            <person name="Confanioleri F."/>
            <person name="de Daruvar A."/>
            <person name="Despons L."/>
            <person name="Fabre E."/>
            <person name="Fairhead C."/>
            <person name="Ferry-Dumazet H."/>
            <person name="Groppi A."/>
            <person name="Hantraye F."/>
            <person name="Hennequin C."/>
            <person name="Jauniaux N."/>
            <person name="Joyet P."/>
            <person name="Kachouri R."/>
            <person name="Kerrest A."/>
            <person name="Koszul R."/>
            <person name="Lemaire M."/>
            <person name="Lesur I."/>
            <person name="Ma L."/>
            <person name="Muller H."/>
            <person name="Nicaud J.M."/>
            <person name="Nikolski M."/>
            <person name="Oztas S."/>
            <person name="Ozier-Kalogeropoulos O."/>
            <person name="Pellenz S."/>
            <person name="Potier S."/>
            <person name="Richard G.F."/>
            <person name="Straub M.L."/>
            <person name="Suleau A."/>
            <person name="Swennene D."/>
            <person name="Tekaia F."/>
            <person name="Wesolowski-Louvel M."/>
            <person name="Westhof E."/>
            <person name="Wirth B."/>
            <person name="Zeniou-Meyer M."/>
            <person name="Zivanovic I."/>
            <person name="Bolotin-Fukuhara M."/>
            <person name="Thierry A."/>
            <person name="Bouchier C."/>
            <person name="Caudron B."/>
            <person name="Scarpelli C."/>
            <person name="Gaillardin C."/>
            <person name="Weissenbach J."/>
            <person name="Wincker P."/>
            <person name="Souciet J.L."/>
        </authorList>
    </citation>
    <scope>NUCLEOTIDE SEQUENCE [LARGE SCALE GENOMIC DNA]</scope>
    <source>
        <strain evidence="11">ATCC 8585 / CBS 2359 / DSM 70799 / NBRC 1267 / NRRL Y-1140 / WM37</strain>
    </source>
</reference>
<sequence>MRHQKLVRVITLDCNTIPSTSHLDLSKKKTDMDDKCMVCLNETWKYKCPRCLKKSCSLACSKKHKETDNCSGISNATEYVSSQNLKEADTSEEMNHLVQRDYNFLIGMNRRLAVLKEDGKSKNKRVLQKVPGVTGPSRYNVSKPPRVMRRGVKCLLLPKGMQRSISNKSKWDKPLDTFVWSLEWVLFDQKDEHWSHLSHRNKEESELVHCIGKQVYDKCKEFYRGAEEEEDKENSATTKEDRSSQMIEFGFRFFTKWFPNNVESIMDTKEVVEIDPKKCVGEIFRDMTVIEFPTIFIVPDMETLTKHGFHLHVEGSIDTPVPLRRLTDPVQQATSTTTTTAPIPVISESHYPVEYSVIDPKPQASLDVAKSSDSTSSDSVSDSDADLDSDSDSSAPEEGSAKRHSDSEDDYEVGVSLDFLTA</sequence>
<dbReference type="EMBL" id="CR382123">
    <property type="protein sequence ID" value="CAH01526.1"/>
    <property type="molecule type" value="Genomic_DNA"/>
</dbReference>
<dbReference type="PANTHER" id="PTHR13483:SF3">
    <property type="entry name" value="BOX C_D SNORNA PROTEIN 1"/>
    <property type="match status" value="1"/>
</dbReference>
<evidence type="ECO:0000256" key="2">
    <source>
        <dbReference type="ARBA" id="ARBA00022723"/>
    </source>
</evidence>
<dbReference type="InterPro" id="IPR051639">
    <property type="entry name" value="BCD1"/>
</dbReference>
<evidence type="ECO:0000256" key="5">
    <source>
        <dbReference type="ARBA" id="ARBA00049598"/>
    </source>
</evidence>
<feature type="domain" description="HIT-type" evidence="9">
    <location>
        <begin position="36"/>
        <end position="70"/>
    </location>
</feature>
<feature type="region of interest" description="Disordered" evidence="8">
    <location>
        <begin position="366"/>
        <end position="422"/>
    </location>
</feature>
<keyword evidence="3 7" id="KW-0863">Zinc-finger</keyword>
<keyword evidence="11" id="KW-1185">Reference proteome</keyword>
<dbReference type="KEGG" id="kla:KLLA0_C10681g"/>
<dbReference type="GO" id="GO:0000492">
    <property type="term" value="P:box C/D snoRNP assembly"/>
    <property type="evidence" value="ECO:0007669"/>
    <property type="project" value="TreeGrafter"/>
</dbReference>
<dbReference type="InterPro" id="IPR007529">
    <property type="entry name" value="Znf_HIT"/>
</dbReference>